<evidence type="ECO:0000313" key="4">
    <source>
        <dbReference type="EMBL" id="MBC8538955.1"/>
    </source>
</evidence>
<name>A0A926HXD4_9FIRM</name>
<dbReference type="AlphaFoldDB" id="A0A926HXD4"/>
<accession>A0A926HXD4</accession>
<evidence type="ECO:0000259" key="2">
    <source>
        <dbReference type="Pfam" id="PF00465"/>
    </source>
</evidence>
<dbReference type="Gene3D" id="3.40.50.1970">
    <property type="match status" value="1"/>
</dbReference>
<reference evidence="4" key="1">
    <citation type="submission" date="2020-08" db="EMBL/GenBank/DDBJ databases">
        <title>Genome public.</title>
        <authorList>
            <person name="Liu C."/>
            <person name="Sun Q."/>
        </authorList>
    </citation>
    <scope>NUCLEOTIDE SEQUENCE</scope>
    <source>
        <strain evidence="4">NSJ-63</strain>
    </source>
</reference>
<keyword evidence="5" id="KW-1185">Reference proteome</keyword>
<dbReference type="GO" id="GO:0008106">
    <property type="term" value="F:alcohol dehydrogenase (NADP+) activity"/>
    <property type="evidence" value="ECO:0007669"/>
    <property type="project" value="TreeGrafter"/>
</dbReference>
<dbReference type="Pfam" id="PF25137">
    <property type="entry name" value="ADH_Fe_C"/>
    <property type="match status" value="1"/>
</dbReference>
<dbReference type="GO" id="GO:0005829">
    <property type="term" value="C:cytosol"/>
    <property type="evidence" value="ECO:0007669"/>
    <property type="project" value="TreeGrafter"/>
</dbReference>
<dbReference type="InterPro" id="IPR056798">
    <property type="entry name" value="ADH_Fe_C"/>
</dbReference>
<dbReference type="SUPFAM" id="SSF56796">
    <property type="entry name" value="Dehydroquinate synthase-like"/>
    <property type="match status" value="1"/>
</dbReference>
<dbReference type="Proteomes" id="UP000617951">
    <property type="component" value="Unassembled WGS sequence"/>
</dbReference>
<dbReference type="GO" id="GO:1990362">
    <property type="term" value="F:butanol dehydrogenase (NAD+) activity"/>
    <property type="evidence" value="ECO:0007669"/>
    <property type="project" value="InterPro"/>
</dbReference>
<dbReference type="GO" id="GO:0046872">
    <property type="term" value="F:metal ion binding"/>
    <property type="evidence" value="ECO:0007669"/>
    <property type="project" value="InterPro"/>
</dbReference>
<keyword evidence="1" id="KW-0560">Oxidoreductase</keyword>
<dbReference type="EMBL" id="JACRSS010000004">
    <property type="protein sequence ID" value="MBC8538955.1"/>
    <property type="molecule type" value="Genomic_DNA"/>
</dbReference>
<comment type="caution">
    <text evidence="4">The sequence shown here is derived from an EMBL/GenBank/DDBJ whole genome shotgun (WGS) entry which is preliminary data.</text>
</comment>
<evidence type="ECO:0000313" key="5">
    <source>
        <dbReference type="Proteomes" id="UP000617951"/>
    </source>
</evidence>
<dbReference type="FunFam" id="3.40.50.1970:FF:000003">
    <property type="entry name" value="Alcohol dehydrogenase, iron-containing"/>
    <property type="match status" value="1"/>
</dbReference>
<gene>
    <name evidence="4" type="ORF">H8693_08415</name>
</gene>
<sequence>MYNFTYDIGTKVHFGKGQIEKLPEAVKEYGNKVLLVYGHGSIRKNGLYDTITKGFRENGIEWVELSGVDPNPRHTSVDEGAKLCRENGVDVIVAVGGGSTIDCSKVISCATFYDGPSWDLLIKKAKPEKFLPVMTVLTLAATGSEMDCGAVISNMETNDKLFLAAPEMRPKVSILDPTYTFSVNKYQTASGTADIMSHVLETYFSPEKDFYMLDRFCEGLLKTCIHYGTIALEQPENYEARANLMWASSWGINDMIGYGKRGPWTVHPMEHELSAFFDITHGVGLAILTPAWMEYVLSDNTVDKFAEYGVNVFGIDAGLEKYEIARAAIRKTREVFRSWGIPETLREVGITEDKLEIMAQKAAKSLGGDTVYVPLNAGDVLKIYKACF</sequence>
<dbReference type="PANTHER" id="PTHR43633:SF1">
    <property type="entry name" value="ALCOHOL DEHYDROGENASE YQHD"/>
    <property type="match status" value="1"/>
</dbReference>
<dbReference type="GO" id="GO:1990002">
    <property type="term" value="F:methylglyoxal reductase (NADPH) (acetol producing) activity"/>
    <property type="evidence" value="ECO:0007669"/>
    <property type="project" value="TreeGrafter"/>
</dbReference>
<dbReference type="Pfam" id="PF00465">
    <property type="entry name" value="Fe-ADH"/>
    <property type="match status" value="1"/>
</dbReference>
<protein>
    <submittedName>
        <fullName evidence="4">Iron-containing alcohol dehydrogenase</fullName>
    </submittedName>
</protein>
<feature type="domain" description="Fe-containing alcohol dehydrogenase-like C-terminal" evidence="3">
    <location>
        <begin position="188"/>
        <end position="387"/>
    </location>
</feature>
<dbReference type="RefSeq" id="WP_249280598.1">
    <property type="nucleotide sequence ID" value="NZ_JACRSS010000004.1"/>
</dbReference>
<evidence type="ECO:0000256" key="1">
    <source>
        <dbReference type="ARBA" id="ARBA00023002"/>
    </source>
</evidence>
<dbReference type="PROSITE" id="PS00060">
    <property type="entry name" value="ADH_IRON_2"/>
    <property type="match status" value="1"/>
</dbReference>
<evidence type="ECO:0000259" key="3">
    <source>
        <dbReference type="Pfam" id="PF25137"/>
    </source>
</evidence>
<dbReference type="Gene3D" id="1.20.1090.10">
    <property type="entry name" value="Dehydroquinate synthase-like - alpha domain"/>
    <property type="match status" value="1"/>
</dbReference>
<proteinExistence type="predicted"/>
<dbReference type="InterPro" id="IPR044731">
    <property type="entry name" value="BDH-like"/>
</dbReference>
<organism evidence="4 5">
    <name type="scientific">Guopingia tenuis</name>
    <dbReference type="NCBI Taxonomy" id="2763656"/>
    <lineage>
        <taxon>Bacteria</taxon>
        <taxon>Bacillati</taxon>
        <taxon>Bacillota</taxon>
        <taxon>Clostridia</taxon>
        <taxon>Christensenellales</taxon>
        <taxon>Christensenellaceae</taxon>
        <taxon>Guopingia</taxon>
    </lineage>
</organism>
<dbReference type="PANTHER" id="PTHR43633">
    <property type="entry name" value="ALCOHOL DEHYDROGENASE YQHD"/>
    <property type="match status" value="1"/>
</dbReference>
<dbReference type="InterPro" id="IPR001670">
    <property type="entry name" value="ADH_Fe/GldA"/>
</dbReference>
<dbReference type="InterPro" id="IPR018211">
    <property type="entry name" value="ADH_Fe_CS"/>
</dbReference>
<dbReference type="CDD" id="cd08187">
    <property type="entry name" value="BDH"/>
    <property type="match status" value="1"/>
</dbReference>
<feature type="domain" description="Alcohol dehydrogenase iron-type/glycerol dehydrogenase GldA" evidence="2">
    <location>
        <begin position="10"/>
        <end position="177"/>
    </location>
</feature>